<dbReference type="Pfam" id="PF07714">
    <property type="entry name" value="PK_Tyr_Ser-Thr"/>
    <property type="match status" value="1"/>
</dbReference>
<evidence type="ECO:0000313" key="19">
    <source>
        <dbReference type="Proteomes" id="UP000321947"/>
    </source>
</evidence>
<evidence type="ECO:0000259" key="17">
    <source>
        <dbReference type="PROSITE" id="PS50011"/>
    </source>
</evidence>
<evidence type="ECO:0000256" key="16">
    <source>
        <dbReference type="SAM" id="SignalP"/>
    </source>
</evidence>
<feature type="signal peptide" evidence="16">
    <location>
        <begin position="1"/>
        <end position="17"/>
    </location>
</feature>
<comment type="catalytic activity">
    <reaction evidence="13">
        <text>L-seryl-[protein] + ATP = O-phospho-L-seryl-[protein] + ADP + H(+)</text>
        <dbReference type="Rhea" id="RHEA:17989"/>
        <dbReference type="Rhea" id="RHEA-COMP:9863"/>
        <dbReference type="Rhea" id="RHEA-COMP:11604"/>
        <dbReference type="ChEBI" id="CHEBI:15378"/>
        <dbReference type="ChEBI" id="CHEBI:29999"/>
        <dbReference type="ChEBI" id="CHEBI:30616"/>
        <dbReference type="ChEBI" id="CHEBI:83421"/>
        <dbReference type="ChEBI" id="CHEBI:456216"/>
        <dbReference type="EC" id="2.7.11.1"/>
    </reaction>
</comment>
<evidence type="ECO:0000256" key="15">
    <source>
        <dbReference type="SAM" id="Phobius"/>
    </source>
</evidence>
<keyword evidence="11 15" id="KW-0472">Membrane</keyword>
<evidence type="ECO:0000256" key="14">
    <source>
        <dbReference type="PROSITE-ProRule" id="PRU10141"/>
    </source>
</evidence>
<keyword evidence="18" id="KW-0675">Receptor</keyword>
<evidence type="ECO:0000256" key="2">
    <source>
        <dbReference type="ARBA" id="ARBA00012513"/>
    </source>
</evidence>
<dbReference type="InterPro" id="IPR017441">
    <property type="entry name" value="Protein_kinase_ATP_BS"/>
</dbReference>
<dbReference type="GO" id="GO:0005524">
    <property type="term" value="F:ATP binding"/>
    <property type="evidence" value="ECO:0007669"/>
    <property type="project" value="UniProtKB-UniRule"/>
</dbReference>
<dbReference type="Gene3D" id="3.80.10.10">
    <property type="entry name" value="Ribonuclease Inhibitor"/>
    <property type="match status" value="1"/>
</dbReference>
<gene>
    <name evidence="18" type="ORF">E5676_scaffold347G00490</name>
</gene>
<keyword evidence="4" id="KW-0808">Transferase</keyword>
<dbReference type="SMART" id="SM00220">
    <property type="entry name" value="S_TKc"/>
    <property type="match status" value="1"/>
</dbReference>
<dbReference type="Proteomes" id="UP000321947">
    <property type="component" value="Unassembled WGS sequence"/>
</dbReference>
<dbReference type="PANTHER" id="PTHR45631">
    <property type="entry name" value="OS07G0107800 PROTEIN-RELATED"/>
    <property type="match status" value="1"/>
</dbReference>
<dbReference type="GO" id="GO:0016020">
    <property type="term" value="C:membrane"/>
    <property type="evidence" value="ECO:0007669"/>
    <property type="project" value="UniProtKB-SubCell"/>
</dbReference>
<dbReference type="InterPro" id="IPR032675">
    <property type="entry name" value="LRR_dom_sf"/>
</dbReference>
<dbReference type="PANTHER" id="PTHR45631:SF202">
    <property type="entry name" value="SENESCENCE-INDUCED RECEPTOR-LIKE SERINE_THREONINE-PROTEIN KINASE"/>
    <property type="match status" value="1"/>
</dbReference>
<evidence type="ECO:0000256" key="13">
    <source>
        <dbReference type="ARBA" id="ARBA00048679"/>
    </source>
</evidence>
<dbReference type="PROSITE" id="PS00107">
    <property type="entry name" value="PROTEIN_KINASE_ATP"/>
    <property type="match status" value="1"/>
</dbReference>
<dbReference type="AlphaFoldDB" id="A0A5D3BXK1"/>
<dbReference type="InterPro" id="IPR008271">
    <property type="entry name" value="Ser/Thr_kinase_AS"/>
</dbReference>
<keyword evidence="8 18" id="KW-0418">Kinase</keyword>
<dbReference type="Gene3D" id="3.30.200.20">
    <property type="entry name" value="Phosphorylase Kinase, domain 1"/>
    <property type="match status" value="1"/>
</dbReference>
<sequence length="902" mass="101075">MGASTHFFSVFFPSALALTLTLLLPLQASDQSGFISLDCGSPEDTMYTEITNNISYVSDAPFVKSGVSESIGSRMGADNAPFPRQMRSLRSFPQGIRNCYNVSIVNGSKYLIRASFLYENYDGLDMLPAFDIYIGNSLWERVNFTDTHLEPSIELIHITSSNEVHMCLINIGNGVPIISSLEFRPLLNTTYQTVSRSLSLQSRFDFGLSDKEEYRYPYDVYDRIWSTVNYYGQEPVTASATTGAVEENNYKVPSIVMKTASTVKDISLNTKNSSEYYVFMHFSEVVELQPNQSRVFNITHNENFFYGPLIPSYLSTLTVSNKDPLNASNLHLFSFISTNNATLPPIINAFEVYYVKDIIELETNQGDVNAITKIKSTYGIKRDWQGDPCVPMKYPWSGLNCSNATAPRIIYLYVQVFYEANILKGWITLIHEKMQNLVYRNLSASGLTGEISSYISNLTMLRTLILTGNKLTGSVPEVLMQRAEAKSLTLSVGENPDLCTSLKCDNKKNKYLVLIILSTIIAVLLPILMVTLVLYKRRKQREHLKRSIQERLLKSKNQQVHYSEILVITDNLKTSIGEGGFGKVYLGVLSDKIQVAVKLLSASSRQGTKEFKAEAEILTIVHHRNLVSLIGYCDEAENKALIYEFMANGNLRKHLSGIYNTVLIINFGGFIKSGVHILMQFMIPIHWSFKNSSTTVLSWKQRLQIALDAAQGLEYLHNCCKPPILHRDMKTSNILLNEKMQAKISDFGLSRIFANENDTHLATRPAGTFGYVDPTKKSDVYSFGIVLFELITGKPVIIKSGTGNEIHIVDWAKPLIVEGNSQSIVDQRLEGCIEICSATKFMELALCCTLSTSAQRPDISDVVKQLIKCQEMAQNRTTSHGPPINHNFSYTSIGSDSILSPR</sequence>
<comment type="subcellular location">
    <subcellularLocation>
        <location evidence="1">Membrane</location>
        <topology evidence="1">Single-pass membrane protein</topology>
    </subcellularLocation>
</comment>
<evidence type="ECO:0000256" key="4">
    <source>
        <dbReference type="ARBA" id="ARBA00022679"/>
    </source>
</evidence>
<evidence type="ECO:0000256" key="3">
    <source>
        <dbReference type="ARBA" id="ARBA00022527"/>
    </source>
</evidence>
<evidence type="ECO:0000256" key="11">
    <source>
        <dbReference type="ARBA" id="ARBA00023136"/>
    </source>
</evidence>
<dbReference type="FunFam" id="1.10.510.10:FF:001023">
    <property type="entry name" value="Os07g0541700 protein"/>
    <property type="match status" value="1"/>
</dbReference>
<dbReference type="InterPro" id="IPR024788">
    <property type="entry name" value="Malectin-like_Carb-bd_dom"/>
</dbReference>
<name>A0A5D3BXK1_CUCMM</name>
<dbReference type="PROSITE" id="PS00108">
    <property type="entry name" value="PROTEIN_KINASE_ST"/>
    <property type="match status" value="1"/>
</dbReference>
<evidence type="ECO:0000256" key="5">
    <source>
        <dbReference type="ARBA" id="ARBA00022692"/>
    </source>
</evidence>
<keyword evidence="7 14" id="KW-0547">Nucleotide-binding</keyword>
<feature type="chain" id="PRO_5022945655" description="non-specific serine/threonine protein kinase" evidence="16">
    <location>
        <begin position="18"/>
        <end position="902"/>
    </location>
</feature>
<organism evidence="18 19">
    <name type="scientific">Cucumis melo var. makuwa</name>
    <name type="common">Oriental melon</name>
    <dbReference type="NCBI Taxonomy" id="1194695"/>
    <lineage>
        <taxon>Eukaryota</taxon>
        <taxon>Viridiplantae</taxon>
        <taxon>Streptophyta</taxon>
        <taxon>Embryophyta</taxon>
        <taxon>Tracheophyta</taxon>
        <taxon>Spermatophyta</taxon>
        <taxon>Magnoliopsida</taxon>
        <taxon>eudicotyledons</taxon>
        <taxon>Gunneridae</taxon>
        <taxon>Pentapetalae</taxon>
        <taxon>rosids</taxon>
        <taxon>fabids</taxon>
        <taxon>Cucurbitales</taxon>
        <taxon>Cucurbitaceae</taxon>
        <taxon>Benincaseae</taxon>
        <taxon>Cucumis</taxon>
    </lineage>
</organism>
<dbReference type="InterPro" id="IPR000719">
    <property type="entry name" value="Prot_kinase_dom"/>
</dbReference>
<feature type="domain" description="Protein kinase" evidence="17">
    <location>
        <begin position="570"/>
        <end position="873"/>
    </location>
</feature>
<dbReference type="EMBL" id="SSTD01014851">
    <property type="protein sequence ID" value="TYK03855.1"/>
    <property type="molecule type" value="Genomic_DNA"/>
</dbReference>
<dbReference type="InterPro" id="IPR011009">
    <property type="entry name" value="Kinase-like_dom_sf"/>
</dbReference>
<evidence type="ECO:0000313" key="18">
    <source>
        <dbReference type="EMBL" id="TYK03855.1"/>
    </source>
</evidence>
<dbReference type="SUPFAM" id="SSF52058">
    <property type="entry name" value="L domain-like"/>
    <property type="match status" value="1"/>
</dbReference>
<evidence type="ECO:0000256" key="8">
    <source>
        <dbReference type="ARBA" id="ARBA00022777"/>
    </source>
</evidence>
<comment type="caution">
    <text evidence="18">The sequence shown here is derived from an EMBL/GenBank/DDBJ whole genome shotgun (WGS) entry which is preliminary data.</text>
</comment>
<comment type="catalytic activity">
    <reaction evidence="12">
        <text>L-threonyl-[protein] + ATP = O-phospho-L-threonyl-[protein] + ADP + H(+)</text>
        <dbReference type="Rhea" id="RHEA:46608"/>
        <dbReference type="Rhea" id="RHEA-COMP:11060"/>
        <dbReference type="Rhea" id="RHEA-COMP:11605"/>
        <dbReference type="ChEBI" id="CHEBI:15378"/>
        <dbReference type="ChEBI" id="CHEBI:30013"/>
        <dbReference type="ChEBI" id="CHEBI:30616"/>
        <dbReference type="ChEBI" id="CHEBI:61977"/>
        <dbReference type="ChEBI" id="CHEBI:456216"/>
        <dbReference type="EC" id="2.7.11.1"/>
    </reaction>
</comment>
<evidence type="ECO:0000256" key="9">
    <source>
        <dbReference type="ARBA" id="ARBA00022840"/>
    </source>
</evidence>
<dbReference type="FunFam" id="3.30.200.20:FF:000039">
    <property type="entry name" value="receptor-like protein kinase FERONIA"/>
    <property type="match status" value="1"/>
</dbReference>
<dbReference type="Gene3D" id="1.10.510.10">
    <property type="entry name" value="Transferase(Phosphotransferase) domain 1"/>
    <property type="match status" value="1"/>
</dbReference>
<dbReference type="GO" id="GO:0004674">
    <property type="term" value="F:protein serine/threonine kinase activity"/>
    <property type="evidence" value="ECO:0007669"/>
    <property type="project" value="UniProtKB-KW"/>
</dbReference>
<feature type="binding site" evidence="14">
    <location>
        <position position="598"/>
    </location>
    <ligand>
        <name>ATP</name>
        <dbReference type="ChEBI" id="CHEBI:30616"/>
    </ligand>
</feature>
<feature type="transmembrane region" description="Helical" evidence="15">
    <location>
        <begin position="511"/>
        <end position="535"/>
    </location>
</feature>
<dbReference type="EC" id="2.7.11.1" evidence="2"/>
<protein>
    <recommendedName>
        <fullName evidence="2">non-specific serine/threonine protein kinase</fullName>
        <ecNumber evidence="2">2.7.11.1</ecNumber>
    </recommendedName>
</protein>
<accession>A0A5D3BXK1</accession>
<reference evidence="18 19" key="1">
    <citation type="submission" date="2019-08" db="EMBL/GenBank/DDBJ databases">
        <title>Draft genome sequences of two oriental melons (Cucumis melo L. var makuwa).</title>
        <authorList>
            <person name="Kwon S.-Y."/>
        </authorList>
    </citation>
    <scope>NUCLEOTIDE SEQUENCE [LARGE SCALE GENOMIC DNA]</scope>
    <source>
        <strain evidence="19">cv. Chang Bougi</strain>
        <tissue evidence="18">Leaf</tissue>
    </source>
</reference>
<evidence type="ECO:0000256" key="10">
    <source>
        <dbReference type="ARBA" id="ARBA00022989"/>
    </source>
</evidence>
<keyword evidence="10 15" id="KW-1133">Transmembrane helix</keyword>
<evidence type="ECO:0000256" key="1">
    <source>
        <dbReference type="ARBA" id="ARBA00004167"/>
    </source>
</evidence>
<evidence type="ECO:0000256" key="6">
    <source>
        <dbReference type="ARBA" id="ARBA00022729"/>
    </source>
</evidence>
<dbReference type="SUPFAM" id="SSF56112">
    <property type="entry name" value="Protein kinase-like (PK-like)"/>
    <property type="match status" value="1"/>
</dbReference>
<evidence type="ECO:0000256" key="7">
    <source>
        <dbReference type="ARBA" id="ARBA00022741"/>
    </source>
</evidence>
<keyword evidence="9 14" id="KW-0067">ATP-binding</keyword>
<keyword evidence="3" id="KW-0723">Serine/threonine-protein kinase</keyword>
<dbReference type="Pfam" id="PF12819">
    <property type="entry name" value="Malectin_like"/>
    <property type="match status" value="1"/>
</dbReference>
<keyword evidence="6 16" id="KW-0732">Signal</keyword>
<dbReference type="InterPro" id="IPR001245">
    <property type="entry name" value="Ser-Thr/Tyr_kinase_cat_dom"/>
</dbReference>
<dbReference type="PROSITE" id="PS50011">
    <property type="entry name" value="PROTEIN_KINASE_DOM"/>
    <property type="match status" value="1"/>
</dbReference>
<proteinExistence type="predicted"/>
<keyword evidence="5 15" id="KW-0812">Transmembrane</keyword>
<evidence type="ECO:0000256" key="12">
    <source>
        <dbReference type="ARBA" id="ARBA00047899"/>
    </source>
</evidence>